<feature type="coiled-coil region" evidence="3">
    <location>
        <begin position="190"/>
        <end position="252"/>
    </location>
</feature>
<dbReference type="SMART" id="SM00503">
    <property type="entry name" value="SynN"/>
    <property type="match status" value="1"/>
</dbReference>
<dbReference type="InterPro" id="IPR006011">
    <property type="entry name" value="Syntaxin_N"/>
</dbReference>
<dbReference type="Gene3D" id="1.20.5.110">
    <property type="match status" value="1"/>
</dbReference>
<feature type="transmembrane region" description="Helical" evidence="4">
    <location>
        <begin position="268"/>
        <end position="289"/>
    </location>
</feature>
<dbReference type="Pfam" id="PF14523">
    <property type="entry name" value="Syntaxin_2"/>
    <property type="match status" value="1"/>
</dbReference>
<proteinExistence type="inferred from homology"/>
<dbReference type="InterPro" id="IPR006012">
    <property type="entry name" value="Syntaxin/epimorphin_CS"/>
</dbReference>
<dbReference type="Pfam" id="PF05739">
    <property type="entry name" value="SNARE"/>
    <property type="match status" value="1"/>
</dbReference>
<dbReference type="RefSeq" id="XP_065670066.1">
    <property type="nucleotide sequence ID" value="XM_065813994.1"/>
</dbReference>
<feature type="domain" description="T-SNARE coiled-coil homology" evidence="5">
    <location>
        <begin position="194"/>
        <end position="256"/>
    </location>
</feature>
<dbReference type="Gene3D" id="1.20.58.70">
    <property type="match status" value="1"/>
</dbReference>
<evidence type="ECO:0000256" key="1">
    <source>
        <dbReference type="ARBA" id="ARBA00009063"/>
    </source>
</evidence>
<reference evidence="7" key="1">
    <citation type="submission" date="2025-08" db="UniProtKB">
        <authorList>
            <consortium name="RefSeq"/>
        </authorList>
    </citation>
    <scope>IDENTIFICATION</scope>
</reference>
<sequence>MSRGEFGTPVVKYGSTSASFHRSRGSPLNEKFNKLKDDISSKIFQIKKNVSSLESISKKIEESNDEAVEQKIHIISKETNQLANDIRDLFKDISELFQQNQQVEQINLLSIDQNKLKNEFESSLTRYQKIQNVIASKMKANIQKEKIPEAPHDEKNEIMLVSYESDQEKPCVLSYNTENLIDQTERTQLVMHDLEELKEKESRLNQIEEDILNVNEIFRDLALLVHEQGSTIDSIENNIEHAVIQVEQANTKLIRATKYQRSARKKKCLCALVLIILGIVIGLIIYYSVK</sequence>
<keyword evidence="4" id="KW-1133">Transmembrane helix</keyword>
<dbReference type="PANTHER" id="PTHR19957:SF38">
    <property type="entry name" value="LD27581P"/>
    <property type="match status" value="1"/>
</dbReference>
<dbReference type="Proteomes" id="UP001652625">
    <property type="component" value="Chromosome 12"/>
</dbReference>
<dbReference type="GeneID" id="101240832"/>
<dbReference type="PANTHER" id="PTHR19957">
    <property type="entry name" value="SYNTAXIN"/>
    <property type="match status" value="1"/>
</dbReference>
<gene>
    <name evidence="7" type="primary">LOC101240832</name>
</gene>
<keyword evidence="4" id="KW-0812">Transmembrane</keyword>
<dbReference type="PROSITE" id="PS00914">
    <property type="entry name" value="SYNTAXIN"/>
    <property type="match status" value="1"/>
</dbReference>
<dbReference type="PROSITE" id="PS50192">
    <property type="entry name" value="T_SNARE"/>
    <property type="match status" value="1"/>
</dbReference>
<evidence type="ECO:0000313" key="6">
    <source>
        <dbReference type="Proteomes" id="UP001652625"/>
    </source>
</evidence>
<dbReference type="InterPro" id="IPR000727">
    <property type="entry name" value="T_SNARE_dom"/>
</dbReference>
<keyword evidence="4" id="KW-0472">Membrane</keyword>
<dbReference type="InterPro" id="IPR045242">
    <property type="entry name" value="Syntaxin"/>
</dbReference>
<accession>A0ABM4D6Y1</accession>
<name>A0ABM4D6Y1_HYDVU</name>
<evidence type="ECO:0000256" key="4">
    <source>
        <dbReference type="SAM" id="Phobius"/>
    </source>
</evidence>
<keyword evidence="6" id="KW-1185">Reference proteome</keyword>
<comment type="similarity">
    <text evidence="1 2">Belongs to the syntaxin family.</text>
</comment>
<evidence type="ECO:0000313" key="7">
    <source>
        <dbReference type="RefSeq" id="XP_065670066.1"/>
    </source>
</evidence>
<evidence type="ECO:0000256" key="2">
    <source>
        <dbReference type="RuleBase" id="RU003858"/>
    </source>
</evidence>
<evidence type="ECO:0000259" key="5">
    <source>
        <dbReference type="PROSITE" id="PS50192"/>
    </source>
</evidence>
<organism evidence="6 7">
    <name type="scientific">Hydra vulgaris</name>
    <name type="common">Hydra</name>
    <name type="synonym">Hydra attenuata</name>
    <dbReference type="NCBI Taxonomy" id="6087"/>
    <lineage>
        <taxon>Eukaryota</taxon>
        <taxon>Metazoa</taxon>
        <taxon>Cnidaria</taxon>
        <taxon>Hydrozoa</taxon>
        <taxon>Hydroidolina</taxon>
        <taxon>Anthoathecata</taxon>
        <taxon>Aplanulata</taxon>
        <taxon>Hydridae</taxon>
        <taxon>Hydra</taxon>
    </lineage>
</organism>
<keyword evidence="3" id="KW-0175">Coiled coil</keyword>
<dbReference type="InterPro" id="IPR010989">
    <property type="entry name" value="SNARE"/>
</dbReference>
<dbReference type="CDD" id="cd15847">
    <property type="entry name" value="SNARE_syntaxin7_like"/>
    <property type="match status" value="1"/>
</dbReference>
<protein>
    <submittedName>
        <fullName evidence="7">Syntaxin-12 isoform X4</fullName>
    </submittedName>
</protein>
<dbReference type="SMART" id="SM00397">
    <property type="entry name" value="t_SNARE"/>
    <property type="match status" value="1"/>
</dbReference>
<evidence type="ECO:0000256" key="3">
    <source>
        <dbReference type="SAM" id="Coils"/>
    </source>
</evidence>
<dbReference type="SUPFAM" id="SSF47661">
    <property type="entry name" value="t-snare proteins"/>
    <property type="match status" value="1"/>
</dbReference>